<proteinExistence type="predicted"/>
<feature type="region of interest" description="Disordered" evidence="1">
    <location>
        <begin position="643"/>
        <end position="689"/>
    </location>
</feature>
<reference evidence="2" key="2">
    <citation type="submission" date="2022-01" db="EMBL/GenBank/DDBJ databases">
        <authorList>
            <person name="Yamashiro T."/>
            <person name="Shiraishi A."/>
            <person name="Satake H."/>
            <person name="Nakayama K."/>
        </authorList>
    </citation>
    <scope>NUCLEOTIDE SEQUENCE</scope>
</reference>
<sequence>MSGTIPPILPPLGSTGDPNPNRVDTMPNDTINTTTTTNVAQNVVAENLPQLLDSTGGSHVTNIPEFDKEDFTSWKVRFLVFLNSLELYLLKTLEDGPCVPMSSLSTSDNPLPKQMWNDLILAHEGPSNTRDTKIAASRLKLNAFKSFEGEKRTNKSIKNDSLATLYDKYNYEEGLIDQIYEQETQRFTIQASSSKALISNNHFQDSDSDVEEDHRTNNEFMANLNVEYHERALLENQKRFYKRSGRVGSARKPIGKSKETCFTYGKPGHFQKVYPSNKTSTPSYPSLNNSFNKHKPYRPSFNQTSSQNTGNHQKDYKGKYKGLIAEMAILNKGLIADSFDWDKESVSLKDEGTTKIKAFMAIAEDEPSVGKADARFGQWVEITMKKVHRLLSMIDGDERKHVLDYTHVDLHYVEDQRKNLVNKFNLLKQEFSVHKSELCNIKITVSINCSLQNEVIRVNLENESLKDEISNLKRDTASDHTVRTYFEEVGILPEIVFEVREKFVLLLVKLHGVHVTAFSEDGLSAIATKLGTPLMLDSYTSDMCMYSWGSMSGNPVGVRVVRCLVTSRRNVPRIQAWPTANTSDIKKKGVEPTKEGAISSGSSLWNVETSNINSTPIVEKIGKLEQLIIDGKCTLFDDDGKPLKRVDYPGDHDSDDERDSYENGDYDEDPYDDDMYEGQDLPDKLQDTCDSLDIRVRGRRKK</sequence>
<evidence type="ECO:0000256" key="1">
    <source>
        <dbReference type="SAM" id="MobiDB-lite"/>
    </source>
</evidence>
<evidence type="ECO:0000313" key="2">
    <source>
        <dbReference type="EMBL" id="GJT88103.1"/>
    </source>
</evidence>
<evidence type="ECO:0000313" key="3">
    <source>
        <dbReference type="Proteomes" id="UP001151760"/>
    </source>
</evidence>
<organism evidence="2 3">
    <name type="scientific">Tanacetum coccineum</name>
    <dbReference type="NCBI Taxonomy" id="301880"/>
    <lineage>
        <taxon>Eukaryota</taxon>
        <taxon>Viridiplantae</taxon>
        <taxon>Streptophyta</taxon>
        <taxon>Embryophyta</taxon>
        <taxon>Tracheophyta</taxon>
        <taxon>Spermatophyta</taxon>
        <taxon>Magnoliopsida</taxon>
        <taxon>eudicotyledons</taxon>
        <taxon>Gunneridae</taxon>
        <taxon>Pentapetalae</taxon>
        <taxon>asterids</taxon>
        <taxon>campanulids</taxon>
        <taxon>Asterales</taxon>
        <taxon>Asteraceae</taxon>
        <taxon>Asteroideae</taxon>
        <taxon>Anthemideae</taxon>
        <taxon>Anthemidinae</taxon>
        <taxon>Tanacetum</taxon>
    </lineage>
</organism>
<dbReference type="Proteomes" id="UP001151760">
    <property type="component" value="Unassembled WGS sequence"/>
</dbReference>
<feature type="region of interest" description="Disordered" evidence="1">
    <location>
        <begin position="1"/>
        <end position="28"/>
    </location>
</feature>
<comment type="caution">
    <text evidence="2">The sequence shown here is derived from an EMBL/GenBank/DDBJ whole genome shotgun (WGS) entry which is preliminary data.</text>
</comment>
<accession>A0ABQ5HLU6</accession>
<protein>
    <submittedName>
        <fullName evidence="2">Uncharacterized protein</fullName>
    </submittedName>
</protein>
<dbReference type="EMBL" id="BQNB010019699">
    <property type="protein sequence ID" value="GJT88103.1"/>
    <property type="molecule type" value="Genomic_DNA"/>
</dbReference>
<keyword evidence="3" id="KW-1185">Reference proteome</keyword>
<feature type="compositionally biased region" description="Acidic residues" evidence="1">
    <location>
        <begin position="653"/>
        <end position="677"/>
    </location>
</feature>
<feature type="compositionally biased region" description="Basic and acidic residues" evidence="1">
    <location>
        <begin position="643"/>
        <end position="652"/>
    </location>
</feature>
<gene>
    <name evidence="2" type="ORF">Tco_1069820</name>
</gene>
<reference evidence="2" key="1">
    <citation type="journal article" date="2022" name="Int. J. Mol. Sci.">
        <title>Draft Genome of Tanacetum Coccineum: Genomic Comparison of Closely Related Tanacetum-Family Plants.</title>
        <authorList>
            <person name="Yamashiro T."/>
            <person name="Shiraishi A."/>
            <person name="Nakayama K."/>
            <person name="Satake H."/>
        </authorList>
    </citation>
    <scope>NUCLEOTIDE SEQUENCE</scope>
</reference>
<name>A0ABQ5HLU6_9ASTR</name>